<dbReference type="CDD" id="cd18316">
    <property type="entry name" value="BTB_POZ_KCTD-like"/>
    <property type="match status" value="1"/>
</dbReference>
<evidence type="ECO:0000259" key="3">
    <source>
        <dbReference type="SMART" id="SM00225"/>
    </source>
</evidence>
<dbReference type="EMBL" id="CP126213">
    <property type="protein sequence ID" value="WIA14871.1"/>
    <property type="molecule type" value="Genomic_DNA"/>
</dbReference>
<feature type="domain" description="BTB" evidence="3">
    <location>
        <begin position="51"/>
        <end position="159"/>
    </location>
</feature>
<comment type="pathway">
    <text evidence="1">Protein modification; protein ubiquitination.</text>
</comment>
<dbReference type="Proteomes" id="UP001244341">
    <property type="component" value="Chromosome 6b"/>
</dbReference>
<dbReference type="SUPFAM" id="SSF54695">
    <property type="entry name" value="POZ domain"/>
    <property type="match status" value="1"/>
</dbReference>
<evidence type="ECO:0000313" key="5">
    <source>
        <dbReference type="Proteomes" id="UP001244341"/>
    </source>
</evidence>
<dbReference type="Gene3D" id="3.30.710.10">
    <property type="entry name" value="Potassium Channel Kv1.1, Chain A"/>
    <property type="match status" value="1"/>
</dbReference>
<protein>
    <recommendedName>
        <fullName evidence="3">BTB domain-containing protein</fullName>
    </recommendedName>
</protein>
<dbReference type="InterPro" id="IPR000210">
    <property type="entry name" value="BTB/POZ_dom"/>
</dbReference>
<evidence type="ECO:0000256" key="1">
    <source>
        <dbReference type="ARBA" id="ARBA00004906"/>
    </source>
</evidence>
<evidence type="ECO:0000256" key="2">
    <source>
        <dbReference type="SAM" id="MobiDB-lite"/>
    </source>
</evidence>
<dbReference type="PANTHER" id="PTHR14499:SF136">
    <property type="entry name" value="GH08630P"/>
    <property type="match status" value="1"/>
</dbReference>
<keyword evidence="5" id="KW-1185">Reference proteome</keyword>
<accession>A0ABY8U345</accession>
<feature type="compositionally biased region" description="Low complexity" evidence="2">
    <location>
        <begin position="168"/>
        <end position="214"/>
    </location>
</feature>
<dbReference type="Pfam" id="PF02214">
    <property type="entry name" value="BTB_2"/>
    <property type="match status" value="1"/>
</dbReference>
<feature type="region of interest" description="Disordered" evidence="2">
    <location>
        <begin position="164"/>
        <end position="214"/>
    </location>
</feature>
<proteinExistence type="predicted"/>
<organism evidence="4 5">
    <name type="scientific">Tetradesmus obliquus</name>
    <name type="common">Green alga</name>
    <name type="synonym">Acutodesmus obliquus</name>
    <dbReference type="NCBI Taxonomy" id="3088"/>
    <lineage>
        <taxon>Eukaryota</taxon>
        <taxon>Viridiplantae</taxon>
        <taxon>Chlorophyta</taxon>
        <taxon>core chlorophytes</taxon>
        <taxon>Chlorophyceae</taxon>
        <taxon>CS clade</taxon>
        <taxon>Sphaeropleales</taxon>
        <taxon>Scenedesmaceae</taxon>
        <taxon>Tetradesmus</taxon>
    </lineage>
</organism>
<name>A0ABY8U345_TETOB</name>
<sequence>MEATNSKSHRSTCSSINEFAFHSARGSTFSDADEEGMIVTEPSPGTAAESTVIRLNVGGTSFATSLGTLTAVPGSYFAALFGSGHWSPSVVPGSQTPFIDRDPESFKYVLAYLRCLRHADSLLVLPDSPAQLRQLRAEAEFYNLPGLAQACSLGKWASAGLLASGNRQQQQQQQQQAGGISPSPYASPSPRAGSGRSSPAAAAAAGSRPGTPAGSEAVAAAAAGAAAVAAAAAAVGGVSGVTPGPGWGGVTVYHKYVIRETADKFVLSTHMPGEPQAVQEAARGAFKQELNRYSTLHKLLVQQAPRASVAGLMALLQAAGFAAVGLATQLETYFVGSNAFPGFRSVITFEL</sequence>
<dbReference type="SMART" id="SM00225">
    <property type="entry name" value="BTB"/>
    <property type="match status" value="1"/>
</dbReference>
<evidence type="ECO:0000313" key="4">
    <source>
        <dbReference type="EMBL" id="WIA14871.1"/>
    </source>
</evidence>
<dbReference type="InterPro" id="IPR003131">
    <property type="entry name" value="T1-type_BTB"/>
</dbReference>
<reference evidence="4 5" key="1">
    <citation type="submission" date="2023-05" db="EMBL/GenBank/DDBJ databases">
        <title>A 100% complete, gapless, phased diploid assembly of the Scenedesmus obliquus UTEX 3031 genome.</title>
        <authorList>
            <person name="Biondi T.C."/>
            <person name="Hanschen E.R."/>
            <person name="Kwon T."/>
            <person name="Eng W."/>
            <person name="Kruse C.P.S."/>
            <person name="Koehler S.I."/>
            <person name="Kunde Y."/>
            <person name="Gleasner C.D."/>
            <person name="You Mak K.T."/>
            <person name="Polle J."/>
            <person name="Hovde B.T."/>
            <person name="Starkenburg S.R."/>
        </authorList>
    </citation>
    <scope>NUCLEOTIDE SEQUENCE [LARGE SCALE GENOMIC DNA]</scope>
    <source>
        <strain evidence="4 5">DOE0152z</strain>
    </source>
</reference>
<dbReference type="PANTHER" id="PTHR14499">
    <property type="entry name" value="POTASSIUM CHANNEL TETRAMERIZATION DOMAIN-CONTAINING"/>
    <property type="match status" value="1"/>
</dbReference>
<gene>
    <name evidence="4" type="ORF">OEZ85_001589</name>
</gene>
<dbReference type="InterPro" id="IPR011333">
    <property type="entry name" value="SKP1/BTB/POZ_sf"/>
</dbReference>